<dbReference type="Pfam" id="PF13439">
    <property type="entry name" value="Glyco_transf_4"/>
    <property type="match status" value="1"/>
</dbReference>
<comment type="caution">
    <text evidence="5">The sequence shown here is derived from an EMBL/GenBank/DDBJ whole genome shotgun (WGS) entry which is preliminary data.</text>
</comment>
<dbReference type="InterPro" id="IPR001296">
    <property type="entry name" value="Glyco_trans_1"/>
</dbReference>
<dbReference type="OrthoDB" id="9771846at2"/>
<dbReference type="InterPro" id="IPR028098">
    <property type="entry name" value="Glyco_trans_4-like_N"/>
</dbReference>
<evidence type="ECO:0000259" key="4">
    <source>
        <dbReference type="Pfam" id="PF13439"/>
    </source>
</evidence>
<keyword evidence="6" id="KW-1185">Reference proteome</keyword>
<dbReference type="PANTHER" id="PTHR12526:SF510">
    <property type="entry name" value="D-INOSITOL 3-PHOSPHATE GLYCOSYLTRANSFERASE"/>
    <property type="match status" value="1"/>
</dbReference>
<dbReference type="STRING" id="1349421.OI18_14810"/>
<keyword evidence="2 5" id="KW-0808">Transferase</keyword>
<sequence length="376" mass="43145">MNIVILGPAHPFRGGGITTFNARLAQELQSHGHSVSILNFTVQYPSMLFPGKSQFTDEPAPKDLRITRMLHSMNPISWLKTGNYLRKLRPDLIIVRYWLPFMGPAFGTVLRRVKKNRHTKVIAITDNVLPHEKRVGDRIFTRYFLPPCDAFICMSDKVLADLRAFHIQKPIARLHHPLYDNFGTPVEKETARRHLGIDPGVKLLLFFGFIRKYKGLDLLLEAMKQVDDPNVRLLVAGEFYEDINHYKPLMNEIGDRLILKNDFIPNDEVKYYFSAADVVIQPYRNATQSGVTPLSYHFEKPMIVTNVGGLPDYVTNDVTGIVTEPQPEKIATAINRYLGFGEAHYKSQIRNEKKRFSWTAFVSSLLELYQETVEKK</sequence>
<evidence type="ECO:0000259" key="3">
    <source>
        <dbReference type="Pfam" id="PF00534"/>
    </source>
</evidence>
<dbReference type="GO" id="GO:0016757">
    <property type="term" value="F:glycosyltransferase activity"/>
    <property type="evidence" value="ECO:0007669"/>
    <property type="project" value="UniProtKB-KW"/>
</dbReference>
<dbReference type="RefSeq" id="WP_039141126.1">
    <property type="nucleotide sequence ID" value="NZ_JSVC01000016.1"/>
</dbReference>
<name>A0A0C1LEN2_9BACT</name>
<feature type="domain" description="Glycosyltransferase subfamily 4-like N-terminal" evidence="4">
    <location>
        <begin position="15"/>
        <end position="175"/>
    </location>
</feature>
<dbReference type="SUPFAM" id="SSF53756">
    <property type="entry name" value="UDP-Glycosyltransferase/glycogen phosphorylase"/>
    <property type="match status" value="1"/>
</dbReference>
<evidence type="ECO:0000313" key="6">
    <source>
        <dbReference type="Proteomes" id="UP000031408"/>
    </source>
</evidence>
<dbReference type="Gene3D" id="3.40.50.2000">
    <property type="entry name" value="Glycogen Phosphorylase B"/>
    <property type="match status" value="2"/>
</dbReference>
<dbReference type="EMBL" id="JSVC01000016">
    <property type="protein sequence ID" value="KIC93858.1"/>
    <property type="molecule type" value="Genomic_DNA"/>
</dbReference>
<reference evidence="5 6" key="1">
    <citation type="submission" date="2014-11" db="EMBL/GenBank/DDBJ databases">
        <title>Genome sequence of Flavihumibacter solisilvae 3-3.</title>
        <authorList>
            <person name="Zhou G."/>
            <person name="Li M."/>
            <person name="Wang G."/>
        </authorList>
    </citation>
    <scope>NUCLEOTIDE SEQUENCE [LARGE SCALE GENOMIC DNA]</scope>
    <source>
        <strain evidence="5 6">3-3</strain>
    </source>
</reference>
<gene>
    <name evidence="5" type="ORF">OI18_14810</name>
</gene>
<organism evidence="5 6">
    <name type="scientific">Flavihumibacter solisilvae</name>
    <dbReference type="NCBI Taxonomy" id="1349421"/>
    <lineage>
        <taxon>Bacteria</taxon>
        <taxon>Pseudomonadati</taxon>
        <taxon>Bacteroidota</taxon>
        <taxon>Chitinophagia</taxon>
        <taxon>Chitinophagales</taxon>
        <taxon>Chitinophagaceae</taxon>
        <taxon>Flavihumibacter</taxon>
    </lineage>
</organism>
<evidence type="ECO:0000256" key="1">
    <source>
        <dbReference type="ARBA" id="ARBA00022676"/>
    </source>
</evidence>
<dbReference type="PANTHER" id="PTHR12526">
    <property type="entry name" value="GLYCOSYLTRANSFERASE"/>
    <property type="match status" value="1"/>
</dbReference>
<feature type="domain" description="Glycosyl transferase family 1" evidence="3">
    <location>
        <begin position="188"/>
        <end position="341"/>
    </location>
</feature>
<evidence type="ECO:0000313" key="5">
    <source>
        <dbReference type="EMBL" id="KIC93858.1"/>
    </source>
</evidence>
<dbReference type="Pfam" id="PF00534">
    <property type="entry name" value="Glycos_transf_1"/>
    <property type="match status" value="1"/>
</dbReference>
<proteinExistence type="predicted"/>
<dbReference type="AlphaFoldDB" id="A0A0C1LEN2"/>
<evidence type="ECO:0000256" key="2">
    <source>
        <dbReference type="ARBA" id="ARBA00022679"/>
    </source>
</evidence>
<dbReference type="Proteomes" id="UP000031408">
    <property type="component" value="Unassembled WGS sequence"/>
</dbReference>
<keyword evidence="1" id="KW-0328">Glycosyltransferase</keyword>
<accession>A0A0C1LEN2</accession>
<protein>
    <submittedName>
        <fullName evidence="5">Glycosyl transferase family 1</fullName>
    </submittedName>
</protein>